<evidence type="ECO:0000259" key="2">
    <source>
        <dbReference type="Pfam" id="PF16111"/>
    </source>
</evidence>
<gene>
    <name evidence="4" type="ordered locus">Dtox_2651</name>
</gene>
<protein>
    <recommendedName>
        <fullName evidence="6">DUF4829 domain-containing protein</fullName>
    </recommendedName>
</protein>
<evidence type="ECO:0008006" key="6">
    <source>
        <dbReference type="Google" id="ProtNLM"/>
    </source>
</evidence>
<keyword evidence="1" id="KW-0812">Transmembrane</keyword>
<evidence type="ECO:0000313" key="4">
    <source>
        <dbReference type="EMBL" id="ACV63433.1"/>
    </source>
</evidence>
<dbReference type="Pfam" id="PF16112">
    <property type="entry name" value="DUF4830"/>
    <property type="match status" value="1"/>
</dbReference>
<dbReference type="InterPro" id="IPR032257">
    <property type="entry name" value="DUF4830"/>
</dbReference>
<feature type="domain" description="DUF4830" evidence="3">
    <location>
        <begin position="183"/>
        <end position="278"/>
    </location>
</feature>
<name>C8W137_DESAS</name>
<dbReference type="eggNOG" id="ENOG502ZA56">
    <property type="taxonomic scope" value="Bacteria"/>
</dbReference>
<feature type="transmembrane region" description="Helical" evidence="1">
    <location>
        <begin position="12"/>
        <end position="31"/>
    </location>
</feature>
<evidence type="ECO:0000256" key="1">
    <source>
        <dbReference type="SAM" id="Phobius"/>
    </source>
</evidence>
<evidence type="ECO:0000259" key="3">
    <source>
        <dbReference type="Pfam" id="PF16112"/>
    </source>
</evidence>
<dbReference type="EMBL" id="CP001720">
    <property type="protein sequence ID" value="ACV63433.1"/>
    <property type="molecule type" value="Genomic_DNA"/>
</dbReference>
<dbReference type="KEGG" id="dae:Dtox_2651"/>
<evidence type="ECO:0000313" key="5">
    <source>
        <dbReference type="Proteomes" id="UP000002217"/>
    </source>
</evidence>
<dbReference type="Pfam" id="PF16111">
    <property type="entry name" value="DUF4829"/>
    <property type="match status" value="1"/>
</dbReference>
<keyword evidence="5" id="KW-1185">Reference proteome</keyword>
<dbReference type="OrthoDB" id="9804799at2"/>
<keyword evidence="1" id="KW-1133">Transmembrane helix</keyword>
<reference evidence="4 5" key="1">
    <citation type="journal article" date="2009" name="Stand. Genomic Sci.">
        <title>Complete genome sequence of Desulfotomaculum acetoxidans type strain (5575).</title>
        <authorList>
            <person name="Spring S."/>
            <person name="Lapidus A."/>
            <person name="Schroder M."/>
            <person name="Gleim D."/>
            <person name="Sims D."/>
            <person name="Meincke L."/>
            <person name="Glavina Del Rio T."/>
            <person name="Tice H."/>
            <person name="Copeland A."/>
            <person name="Cheng J.F."/>
            <person name="Lucas S."/>
            <person name="Chen F."/>
            <person name="Nolan M."/>
            <person name="Bruce D."/>
            <person name="Goodwin L."/>
            <person name="Pitluck S."/>
            <person name="Ivanova N."/>
            <person name="Mavromatis K."/>
            <person name="Mikhailova N."/>
            <person name="Pati A."/>
            <person name="Chen A."/>
            <person name="Palaniappan K."/>
            <person name="Land M."/>
            <person name="Hauser L."/>
            <person name="Chang Y.J."/>
            <person name="Jeffries C.D."/>
            <person name="Chain P."/>
            <person name="Saunders E."/>
            <person name="Brettin T."/>
            <person name="Detter J.C."/>
            <person name="Goker M."/>
            <person name="Bristow J."/>
            <person name="Eisen J.A."/>
            <person name="Markowitz V."/>
            <person name="Hugenholtz P."/>
            <person name="Kyrpides N.C."/>
            <person name="Klenk H.P."/>
            <person name="Han C."/>
        </authorList>
    </citation>
    <scope>NUCLEOTIDE SEQUENCE [LARGE SCALE GENOMIC DNA]</scope>
    <source>
        <strain evidence="5">ATCC 49208 / DSM 771 / VKM B-1644</strain>
    </source>
</reference>
<dbReference type="Proteomes" id="UP000002217">
    <property type="component" value="Chromosome"/>
</dbReference>
<dbReference type="InterPro" id="IPR032256">
    <property type="entry name" value="DUF4829"/>
</dbReference>
<accession>C8W137</accession>
<sequence>MKNVLNYKKNAFWVSVMAIVIVAVVSLSLIVSKQTEGMPANPSNQGNVSSFAPLRTSEAAYTTEYDSVKISYLSENKGFNSSNTFEATDSQAVAYIDSTIRTSMPSKQKDDLENNRTDQYTIKLSNEIGGYSCGLYYDTLYDKAYIIKDGGLFDIGTDFARYIDSLFEYTNITFSVDKSDEALFKEYGWTLDYQISEMKNKLNNISTLSAFNPNTYYFAYNNELSKDIGLDMSTYSNAADLDVKIYRIHESMPQEFYPIQNCRGIVVKSGGKIIGAFISAGRHNTFNACSLKGGSFDEVTGKTFNDWLADKVKADTNEERLSRLEPEQIIEEYFTALNKKDAETAECCISKKTLLGELTTNMRNEKLHNDAIDLLLTDQNFNNLKSAKLLKIELLDEPNKNTKKFRVTVDLRYNKEVSVSNGKQYWDCSMVYESFQTGWKIEGFGH</sequence>
<organism evidence="4 5">
    <name type="scientific">Desulfofarcimen acetoxidans (strain ATCC 49208 / DSM 771 / KCTC 5769 / VKM B-1644 / 5575)</name>
    <name type="common">Desulfotomaculum acetoxidans</name>
    <dbReference type="NCBI Taxonomy" id="485916"/>
    <lineage>
        <taxon>Bacteria</taxon>
        <taxon>Bacillati</taxon>
        <taxon>Bacillota</taxon>
        <taxon>Clostridia</taxon>
        <taxon>Eubacteriales</taxon>
        <taxon>Peptococcaceae</taxon>
        <taxon>Desulfofarcimen</taxon>
    </lineage>
</organism>
<dbReference type="STRING" id="485916.Dtox_2651"/>
<dbReference type="HOGENOM" id="CLU_053109_0_0_9"/>
<feature type="domain" description="DUF4829" evidence="2">
    <location>
        <begin position="327"/>
        <end position="445"/>
    </location>
</feature>
<proteinExistence type="predicted"/>
<dbReference type="AlphaFoldDB" id="C8W137"/>
<keyword evidence="1" id="KW-0472">Membrane</keyword>
<dbReference type="RefSeq" id="WP_015758127.1">
    <property type="nucleotide sequence ID" value="NC_013216.1"/>
</dbReference>